<evidence type="ECO:0000313" key="2">
    <source>
        <dbReference type="EMBL" id="MDS1272341.1"/>
    </source>
</evidence>
<reference evidence="3" key="1">
    <citation type="submission" date="2023-07" db="EMBL/GenBank/DDBJ databases">
        <title>Novel species in the genus Lipingzhangella isolated from Sambhar Salt Lake.</title>
        <authorList>
            <person name="Jiya N."/>
            <person name="Kajale S."/>
            <person name="Sharma A."/>
        </authorList>
    </citation>
    <scope>NUCLEOTIDE SEQUENCE [LARGE SCALE GENOMIC DNA]</scope>
    <source>
        <strain evidence="3">LS1_29</strain>
    </source>
</reference>
<accession>A0ABU2HAP9</accession>
<evidence type="ECO:0000313" key="3">
    <source>
        <dbReference type="Proteomes" id="UP001250214"/>
    </source>
</evidence>
<keyword evidence="3" id="KW-1185">Reference proteome</keyword>
<organism evidence="2 3">
    <name type="scientific">Lipingzhangella rawalii</name>
    <dbReference type="NCBI Taxonomy" id="2055835"/>
    <lineage>
        <taxon>Bacteria</taxon>
        <taxon>Bacillati</taxon>
        <taxon>Actinomycetota</taxon>
        <taxon>Actinomycetes</taxon>
        <taxon>Streptosporangiales</taxon>
        <taxon>Nocardiopsidaceae</taxon>
        <taxon>Lipingzhangella</taxon>
    </lineage>
</organism>
<proteinExistence type="predicted"/>
<sequence length="192" mass="20815">MTGGETMEESHSPGSDGATERGPTFDVLCDSEIISSDTAEGILENIIGGYVSLATESARVRARTEYAVHAQQTAQPLLNAGEQFDLVTPHEAEILLASQAVPPHVAQWSCPIPLILVSTYYEPLGVYARPVVEPPGQVWWIDPSTPRSLLVTLHGLRWLDLRAADAAMTDASRYCQPSGTNGSAGYFWRSYP</sequence>
<gene>
    <name evidence="2" type="ORF">RIF23_18805</name>
</gene>
<evidence type="ECO:0000256" key="1">
    <source>
        <dbReference type="SAM" id="MobiDB-lite"/>
    </source>
</evidence>
<protein>
    <submittedName>
        <fullName evidence="2">Uncharacterized protein</fullName>
    </submittedName>
</protein>
<name>A0ABU2HAP9_9ACTN</name>
<dbReference type="Proteomes" id="UP001250214">
    <property type="component" value="Unassembled WGS sequence"/>
</dbReference>
<comment type="caution">
    <text evidence="2">The sequence shown here is derived from an EMBL/GenBank/DDBJ whole genome shotgun (WGS) entry which is preliminary data.</text>
</comment>
<feature type="region of interest" description="Disordered" evidence="1">
    <location>
        <begin position="1"/>
        <end position="22"/>
    </location>
</feature>
<dbReference type="EMBL" id="JAVLVT010000010">
    <property type="protein sequence ID" value="MDS1272341.1"/>
    <property type="molecule type" value="Genomic_DNA"/>
</dbReference>